<dbReference type="PANTHER" id="PTHR33993">
    <property type="entry name" value="GLYOXALASE-RELATED"/>
    <property type="match status" value="1"/>
</dbReference>
<proteinExistence type="predicted"/>
<dbReference type="Gene3D" id="3.10.180.10">
    <property type="entry name" value="2,3-Dihydroxybiphenyl 1,2-Dioxygenase, domain 1"/>
    <property type="match status" value="1"/>
</dbReference>
<organism evidence="2 3">
    <name type="scientific">Aporhodopirellula rubra</name>
    <dbReference type="NCBI Taxonomy" id="980271"/>
    <lineage>
        <taxon>Bacteria</taxon>
        <taxon>Pseudomonadati</taxon>
        <taxon>Planctomycetota</taxon>
        <taxon>Planctomycetia</taxon>
        <taxon>Pirellulales</taxon>
        <taxon>Pirellulaceae</taxon>
        <taxon>Aporhodopirellula</taxon>
    </lineage>
</organism>
<dbReference type="PANTHER" id="PTHR33993:SF2">
    <property type="entry name" value="VOC DOMAIN-CONTAINING PROTEIN"/>
    <property type="match status" value="1"/>
</dbReference>
<dbReference type="PROSITE" id="PS51819">
    <property type="entry name" value="VOC"/>
    <property type="match status" value="1"/>
</dbReference>
<feature type="domain" description="VOC" evidence="1">
    <location>
        <begin position="5"/>
        <end position="125"/>
    </location>
</feature>
<comment type="caution">
    <text evidence="2">The sequence shown here is derived from an EMBL/GenBank/DDBJ whole genome shotgun (WGS) entry which is preliminary data.</text>
</comment>
<dbReference type="Proteomes" id="UP000536179">
    <property type="component" value="Unassembled WGS sequence"/>
</dbReference>
<dbReference type="InterPro" id="IPR037523">
    <property type="entry name" value="VOC_core"/>
</dbReference>
<dbReference type="SUPFAM" id="SSF54593">
    <property type="entry name" value="Glyoxalase/Bleomycin resistance protein/Dihydroxybiphenyl dioxygenase"/>
    <property type="match status" value="1"/>
</dbReference>
<reference evidence="2 3" key="1">
    <citation type="submission" date="2020-08" db="EMBL/GenBank/DDBJ databases">
        <title>Genomic Encyclopedia of Type Strains, Phase III (KMG-III): the genomes of soil and plant-associated and newly described type strains.</title>
        <authorList>
            <person name="Whitman W."/>
        </authorList>
    </citation>
    <scope>NUCLEOTIDE SEQUENCE [LARGE SCALE GENOMIC DNA]</scope>
    <source>
        <strain evidence="2 3">CECT 8075</strain>
    </source>
</reference>
<evidence type="ECO:0000313" key="3">
    <source>
        <dbReference type="Proteomes" id="UP000536179"/>
    </source>
</evidence>
<dbReference type="AlphaFoldDB" id="A0A7W5DVJ2"/>
<sequence>MNSNPIVWFEIYVDDLARATTFYETVLDIKLEELPAPVEHLKMMAFPASMESPGASGALCKMEGMKCGTGAGTIVYFRCEDCGVESSRITDAGGKIQMPKSPIGQYGFISLGVDTEGNVFGLHSQK</sequence>
<dbReference type="InterPro" id="IPR029068">
    <property type="entry name" value="Glyas_Bleomycin-R_OHBP_Dase"/>
</dbReference>
<name>A0A7W5DVJ2_9BACT</name>
<dbReference type="RefSeq" id="WP_184302295.1">
    <property type="nucleotide sequence ID" value="NZ_JACHXU010000002.1"/>
</dbReference>
<dbReference type="EMBL" id="JACHXU010000002">
    <property type="protein sequence ID" value="MBB3205190.1"/>
    <property type="molecule type" value="Genomic_DNA"/>
</dbReference>
<keyword evidence="3" id="KW-1185">Reference proteome</keyword>
<dbReference type="Pfam" id="PF22677">
    <property type="entry name" value="Ble-like_N"/>
    <property type="match status" value="1"/>
</dbReference>
<evidence type="ECO:0000259" key="1">
    <source>
        <dbReference type="PROSITE" id="PS51819"/>
    </source>
</evidence>
<evidence type="ECO:0000313" key="2">
    <source>
        <dbReference type="EMBL" id="MBB3205190.1"/>
    </source>
</evidence>
<accession>A0A7W5DVJ2</accession>
<protein>
    <recommendedName>
        <fullName evidence="1">VOC domain-containing protein</fullName>
    </recommendedName>
</protein>
<dbReference type="InterPro" id="IPR052164">
    <property type="entry name" value="Anthracycline_SecMetBiosynth"/>
</dbReference>
<dbReference type="InterPro" id="IPR053863">
    <property type="entry name" value="Glyoxy/Ble-like_N"/>
</dbReference>
<dbReference type="CDD" id="cd07247">
    <property type="entry name" value="SgaA_N_like"/>
    <property type="match status" value="1"/>
</dbReference>
<gene>
    <name evidence="2" type="ORF">FHS27_000957</name>
</gene>